<accession>A0A7I8W5N8</accession>
<dbReference type="InterPro" id="IPR036388">
    <property type="entry name" value="WH-like_DNA-bd_sf"/>
</dbReference>
<evidence type="ECO:0000256" key="7">
    <source>
        <dbReference type="ARBA" id="ARBA00022989"/>
    </source>
</evidence>
<feature type="compositionally biased region" description="Basic and acidic residues" evidence="9">
    <location>
        <begin position="70"/>
        <end position="99"/>
    </location>
</feature>
<dbReference type="SUPFAM" id="SSF46785">
    <property type="entry name" value="Winged helix' DNA-binding domain"/>
    <property type="match status" value="1"/>
</dbReference>
<evidence type="ECO:0000256" key="1">
    <source>
        <dbReference type="ARBA" id="ARBA00004389"/>
    </source>
</evidence>
<gene>
    <name evidence="10" type="ORF">DGYR_LOCUS11488</name>
</gene>
<evidence type="ECO:0000256" key="5">
    <source>
        <dbReference type="ARBA" id="ARBA00022786"/>
    </source>
</evidence>
<dbReference type="GO" id="GO:0044389">
    <property type="term" value="F:ubiquitin-like protein ligase binding"/>
    <property type="evidence" value="ECO:0007669"/>
    <property type="project" value="TreeGrafter"/>
</dbReference>
<keyword evidence="5" id="KW-0833">Ubl conjugation pathway</keyword>
<organism evidence="10 11">
    <name type="scientific">Dimorphilus gyrociliatus</name>
    <dbReference type="NCBI Taxonomy" id="2664684"/>
    <lineage>
        <taxon>Eukaryota</taxon>
        <taxon>Metazoa</taxon>
        <taxon>Spiralia</taxon>
        <taxon>Lophotrochozoa</taxon>
        <taxon>Annelida</taxon>
        <taxon>Polychaeta</taxon>
        <taxon>Polychaeta incertae sedis</taxon>
        <taxon>Dinophilidae</taxon>
        <taxon>Dimorphilus</taxon>
    </lineage>
</organism>
<keyword evidence="7" id="KW-1133">Transmembrane helix</keyword>
<evidence type="ECO:0000256" key="2">
    <source>
        <dbReference type="ARBA" id="ARBA00009829"/>
    </source>
</evidence>
<reference evidence="10 11" key="1">
    <citation type="submission" date="2020-08" db="EMBL/GenBank/DDBJ databases">
        <authorList>
            <person name="Hejnol A."/>
        </authorList>
    </citation>
    <scope>NUCLEOTIDE SEQUENCE [LARGE SCALE GENOMIC DNA]</scope>
</reference>
<dbReference type="FunFam" id="1.10.10.10:FF:000143">
    <property type="entry name" value="DDRGK domain-containing protein 1"/>
    <property type="match status" value="1"/>
</dbReference>
<evidence type="ECO:0000313" key="11">
    <source>
        <dbReference type="Proteomes" id="UP000549394"/>
    </source>
</evidence>
<keyword evidence="4" id="KW-0812">Transmembrane</keyword>
<proteinExistence type="inferred from homology"/>
<evidence type="ECO:0000313" key="10">
    <source>
        <dbReference type="EMBL" id="CAD5123856.1"/>
    </source>
</evidence>
<dbReference type="AlphaFoldDB" id="A0A7I8W5N8"/>
<keyword evidence="11" id="KW-1185">Reference proteome</keyword>
<dbReference type="EMBL" id="CAJFCJ010000019">
    <property type="protein sequence ID" value="CAD5123856.1"/>
    <property type="molecule type" value="Genomic_DNA"/>
</dbReference>
<evidence type="ECO:0000256" key="3">
    <source>
        <dbReference type="ARBA" id="ARBA00018218"/>
    </source>
</evidence>
<keyword evidence="6" id="KW-0256">Endoplasmic reticulum</keyword>
<dbReference type="OrthoDB" id="2285710at2759"/>
<evidence type="ECO:0000256" key="9">
    <source>
        <dbReference type="SAM" id="MobiDB-lite"/>
    </source>
</evidence>
<comment type="subcellular location">
    <subcellularLocation>
        <location evidence="1">Endoplasmic reticulum membrane</location>
        <topology evidence="1">Single-pass membrane protein</topology>
    </subcellularLocation>
</comment>
<comment type="caution">
    <text evidence="10">The sequence shown here is derived from an EMBL/GenBank/DDBJ whole genome shotgun (WGS) entry which is preliminary data.</text>
</comment>
<dbReference type="PANTHER" id="PTHR48176">
    <property type="entry name" value="DDRGK DOMAIN-CONTAINING PROTEIN 1"/>
    <property type="match status" value="1"/>
</dbReference>
<dbReference type="Gene3D" id="1.10.10.10">
    <property type="entry name" value="Winged helix-like DNA-binding domain superfamily/Winged helix DNA-binding domain"/>
    <property type="match status" value="1"/>
</dbReference>
<dbReference type="InterPro" id="IPR019153">
    <property type="entry name" value="DDRGK_dom-contain"/>
</dbReference>
<dbReference type="Pfam" id="PF09756">
    <property type="entry name" value="DDRGK"/>
    <property type="match status" value="1"/>
</dbReference>
<feature type="region of interest" description="Disordered" evidence="9">
    <location>
        <begin position="14"/>
        <end position="99"/>
    </location>
</feature>
<protein>
    <recommendedName>
        <fullName evidence="3">DDRGK domain-containing protein 1</fullName>
    </recommendedName>
</protein>
<dbReference type="Proteomes" id="UP000549394">
    <property type="component" value="Unassembled WGS sequence"/>
</dbReference>
<evidence type="ECO:0000256" key="4">
    <source>
        <dbReference type="ARBA" id="ARBA00022692"/>
    </source>
</evidence>
<comment type="similarity">
    <text evidence="2">Belongs to the DDRGK1 family.</text>
</comment>
<dbReference type="InterPro" id="IPR036390">
    <property type="entry name" value="WH_DNA-bd_sf"/>
</dbReference>
<dbReference type="SMART" id="SM01128">
    <property type="entry name" value="DDRGK"/>
    <property type="match status" value="1"/>
</dbReference>
<dbReference type="InterPro" id="IPR050899">
    <property type="entry name" value="DDRGK_domain-containing"/>
</dbReference>
<dbReference type="PANTHER" id="PTHR48176:SF1">
    <property type="entry name" value="DDRGK DOMAIN-CONTAINING PROTEIN 1"/>
    <property type="match status" value="1"/>
</dbReference>
<evidence type="ECO:0000256" key="6">
    <source>
        <dbReference type="ARBA" id="ARBA00022824"/>
    </source>
</evidence>
<sequence>MVTQKTYVTVEVEASEEDARRVPVVGGRRREPGGRGVRNRRAPIRDEEEDDFESELVLPEGKVGAKKLRKLQEKEEKRRQREADLAEREDRKKREEEREKRRRELEEIEKLKEEEREEDEKRLKEEQERREHEEYLKLKEAFSIDEEGEDAQEETNSESLLQEFIDYIQQVKVVMLEDLAAQFKIKTQDAIDRINTLQEDERLTGVLDDRGKFIFITRDELQAVADFIRRRGRVSITELAEKSNNLIDLTPAVEALHALS</sequence>
<keyword evidence="8" id="KW-0472">Membrane</keyword>
<name>A0A7I8W5N8_9ANNE</name>
<evidence type="ECO:0000256" key="8">
    <source>
        <dbReference type="ARBA" id="ARBA00023136"/>
    </source>
</evidence>
<dbReference type="GO" id="GO:0005789">
    <property type="term" value="C:endoplasmic reticulum membrane"/>
    <property type="evidence" value="ECO:0007669"/>
    <property type="project" value="UniProtKB-SubCell"/>
</dbReference>